<dbReference type="RefSeq" id="XP_002503393.1">
    <property type="nucleotide sequence ID" value="XM_002503347.1"/>
</dbReference>
<dbReference type="InterPro" id="IPR003719">
    <property type="entry name" value="Phenazine_PhzF-like"/>
</dbReference>
<evidence type="ECO:0000256" key="2">
    <source>
        <dbReference type="ARBA" id="ARBA00023235"/>
    </source>
</evidence>
<dbReference type="Proteomes" id="UP000002009">
    <property type="component" value="Chromosome 6"/>
</dbReference>
<name>C1E9B4_MICCC</name>
<organism evidence="4 5">
    <name type="scientific">Micromonas commoda (strain RCC299 / NOUM17 / CCMP2709)</name>
    <name type="common">Picoplanktonic green alga</name>
    <dbReference type="NCBI Taxonomy" id="296587"/>
    <lineage>
        <taxon>Eukaryota</taxon>
        <taxon>Viridiplantae</taxon>
        <taxon>Chlorophyta</taxon>
        <taxon>Mamiellophyceae</taxon>
        <taxon>Mamiellales</taxon>
        <taxon>Mamiellaceae</taxon>
        <taxon>Micromonas</taxon>
    </lineage>
</organism>
<dbReference type="OrthoDB" id="498910at2759"/>
<dbReference type="PANTHER" id="PTHR13774:SF17">
    <property type="entry name" value="PHENAZINE BIOSYNTHESIS-LIKE DOMAIN-CONTAINING PROTEIN"/>
    <property type="match status" value="1"/>
</dbReference>
<dbReference type="AlphaFoldDB" id="C1E9B4"/>
<sequence>MATDATLPFVIVDAFTSVRFGGNPAAVVVLPREEPGKRRHAPPPDGIKWEYGVMPASHELSGRDGWPPDLFLQDVAREMNLSETAFVREKLDRRRTVGRGDDEELFADYDLRWFTPSGAEVDLCGHATLASAHALWDTARVAPFAVIRFHTRSGILPVVPLGEGAAELNFPSAAPNMLLLGAPPEAVRAPPRAPLESKSKSDGDDDGDGSAAAAASDDDDATDNPAGVTPETVAAALGLSNLRADVDGEPTGDVVYPIVAGRNSIGDTFAIYPDPAHVLAARPHPKRIAALGGRGLVVTAPGGVATRQGGARVDFTCRFFAPNIGIHEDPVTGSAFCGLGPYWTDALGIERGKEAVGYQASARGGVVRVAVGTGVKGVKGGGRVEERVSIRGSCVTSARGELMDSAA</sequence>
<dbReference type="Gene3D" id="3.10.310.10">
    <property type="entry name" value="Diaminopimelate Epimerase, Chain A, domain 1"/>
    <property type="match status" value="2"/>
</dbReference>
<protein>
    <submittedName>
        <fullName evidence="4">Uncharacterized protein</fullName>
    </submittedName>
</protein>
<proteinExistence type="inferred from homology"/>
<dbReference type="GO" id="GO:0016853">
    <property type="term" value="F:isomerase activity"/>
    <property type="evidence" value="ECO:0007669"/>
    <property type="project" value="UniProtKB-KW"/>
</dbReference>
<keyword evidence="5" id="KW-1185">Reference proteome</keyword>
<dbReference type="SUPFAM" id="SSF54506">
    <property type="entry name" value="Diaminopimelate epimerase-like"/>
    <property type="match status" value="3"/>
</dbReference>
<dbReference type="InParanoid" id="C1E9B4"/>
<dbReference type="Pfam" id="PF02567">
    <property type="entry name" value="PhzC-PhzF"/>
    <property type="match status" value="2"/>
</dbReference>
<evidence type="ECO:0000313" key="5">
    <source>
        <dbReference type="Proteomes" id="UP000002009"/>
    </source>
</evidence>
<dbReference type="STRING" id="296587.C1E9B4"/>
<evidence type="ECO:0000256" key="3">
    <source>
        <dbReference type="SAM" id="MobiDB-lite"/>
    </source>
</evidence>
<evidence type="ECO:0000256" key="1">
    <source>
        <dbReference type="ARBA" id="ARBA00008270"/>
    </source>
</evidence>
<feature type="region of interest" description="Disordered" evidence="3">
    <location>
        <begin position="184"/>
        <end position="228"/>
    </location>
</feature>
<dbReference type="OMA" id="ICLSPLN"/>
<dbReference type="EMBL" id="CP001327">
    <property type="protein sequence ID" value="ACO64651.1"/>
    <property type="molecule type" value="Genomic_DNA"/>
</dbReference>
<reference evidence="4 5" key="1">
    <citation type="journal article" date="2009" name="Science">
        <title>Green evolution and dynamic adaptations revealed by genomes of the marine picoeukaryotes Micromonas.</title>
        <authorList>
            <person name="Worden A.Z."/>
            <person name="Lee J.H."/>
            <person name="Mock T."/>
            <person name="Rouze P."/>
            <person name="Simmons M.P."/>
            <person name="Aerts A.L."/>
            <person name="Allen A.E."/>
            <person name="Cuvelier M.L."/>
            <person name="Derelle E."/>
            <person name="Everett M.V."/>
            <person name="Foulon E."/>
            <person name="Grimwood J."/>
            <person name="Gundlach H."/>
            <person name="Henrissat B."/>
            <person name="Napoli C."/>
            <person name="McDonald S.M."/>
            <person name="Parker M.S."/>
            <person name="Rombauts S."/>
            <person name="Salamov A."/>
            <person name="Von Dassow P."/>
            <person name="Badger J.H."/>
            <person name="Coutinho P.M."/>
            <person name="Demir E."/>
            <person name="Dubchak I."/>
            <person name="Gentemann C."/>
            <person name="Eikrem W."/>
            <person name="Gready J.E."/>
            <person name="John U."/>
            <person name="Lanier W."/>
            <person name="Lindquist E.A."/>
            <person name="Lucas S."/>
            <person name="Mayer K.F."/>
            <person name="Moreau H."/>
            <person name="Not F."/>
            <person name="Otillar R."/>
            <person name="Panaud O."/>
            <person name="Pangilinan J."/>
            <person name="Paulsen I."/>
            <person name="Piegu B."/>
            <person name="Poliakov A."/>
            <person name="Robbens S."/>
            <person name="Schmutz J."/>
            <person name="Toulza E."/>
            <person name="Wyss T."/>
            <person name="Zelensky A."/>
            <person name="Zhou K."/>
            <person name="Armbrust E.V."/>
            <person name="Bhattacharya D."/>
            <person name="Goodenough U.W."/>
            <person name="Van de Peer Y."/>
            <person name="Grigoriev I.V."/>
        </authorList>
    </citation>
    <scope>NUCLEOTIDE SEQUENCE [LARGE SCALE GENOMIC DNA]</scope>
    <source>
        <strain evidence="5">RCC299 / NOUM17</strain>
    </source>
</reference>
<dbReference type="GeneID" id="8244335"/>
<dbReference type="FunCoup" id="C1E9B4">
    <property type="interactions" value="419"/>
</dbReference>
<dbReference type="eggNOG" id="KOG3033">
    <property type="taxonomic scope" value="Eukaryota"/>
</dbReference>
<keyword evidence="2" id="KW-0413">Isomerase</keyword>
<dbReference type="KEGG" id="mis:MICPUN_59672"/>
<dbReference type="PANTHER" id="PTHR13774">
    <property type="entry name" value="PHENAZINE BIOSYNTHESIS PROTEIN"/>
    <property type="match status" value="1"/>
</dbReference>
<gene>
    <name evidence="4" type="ORF">MICPUN_59672</name>
</gene>
<dbReference type="GO" id="GO:0005737">
    <property type="term" value="C:cytoplasm"/>
    <property type="evidence" value="ECO:0007669"/>
    <property type="project" value="TreeGrafter"/>
</dbReference>
<accession>C1E9B4</accession>
<comment type="similarity">
    <text evidence="1">Belongs to the PhzF family.</text>
</comment>
<evidence type="ECO:0000313" key="4">
    <source>
        <dbReference type="EMBL" id="ACO64651.1"/>
    </source>
</evidence>